<comment type="caution">
    <text evidence="1">The sequence shown here is derived from an EMBL/GenBank/DDBJ whole genome shotgun (WGS) entry which is preliminary data.</text>
</comment>
<sequence length="343" mass="38952">MTEKGTSKKRNVKILHKKRAQDEFRLDCEGKTMFNRTNEIVKESRIYGLKRGEMVKTRGNSYQRVRSRFRVEATASPALPSDEQVLDGKEVECGTRAKAALSILSNGLTLRYRLVLKETSYIPEMVVDLNLVPSVRVVLEAALQHHPPPPRPLRLPLARPPHRPHPKWHGCWNSAGRHWLISTFADVGELVEMAMRTSKVAKAGEVREHVRMLGNLVARRPLHRLDMMKGQIVSSLVASLDLPRIGLSQPAVHQHMLRLIFHLLRTARKMSQEDENELKSLRMANVFAPAFPFLSFVVRHESVLGSAGSDRAQLEKRVSSLYRFVVRAWHLEGQADDLVESGH</sequence>
<dbReference type="Proteomes" id="UP001281761">
    <property type="component" value="Unassembled WGS sequence"/>
</dbReference>
<gene>
    <name evidence="1" type="ORF">BLNAU_12086</name>
</gene>
<evidence type="ECO:0000313" key="2">
    <source>
        <dbReference type="Proteomes" id="UP001281761"/>
    </source>
</evidence>
<evidence type="ECO:0000313" key="1">
    <source>
        <dbReference type="EMBL" id="KAK2952910.1"/>
    </source>
</evidence>
<proteinExistence type="predicted"/>
<accession>A0ABQ9XN37</accession>
<reference evidence="1 2" key="1">
    <citation type="journal article" date="2022" name="bioRxiv">
        <title>Genomics of Preaxostyla Flagellates Illuminates Evolutionary Transitions and the Path Towards Mitochondrial Loss.</title>
        <authorList>
            <person name="Novak L.V.F."/>
            <person name="Treitli S.C."/>
            <person name="Pyrih J."/>
            <person name="Halakuc P."/>
            <person name="Pipaliya S.V."/>
            <person name="Vacek V."/>
            <person name="Brzon O."/>
            <person name="Soukal P."/>
            <person name="Eme L."/>
            <person name="Dacks J.B."/>
            <person name="Karnkowska A."/>
            <person name="Elias M."/>
            <person name="Hampl V."/>
        </authorList>
    </citation>
    <scope>NUCLEOTIDE SEQUENCE [LARGE SCALE GENOMIC DNA]</scope>
    <source>
        <strain evidence="1">NAU3</strain>
        <tissue evidence="1">Gut</tissue>
    </source>
</reference>
<evidence type="ECO:0008006" key="3">
    <source>
        <dbReference type="Google" id="ProtNLM"/>
    </source>
</evidence>
<protein>
    <recommendedName>
        <fullName evidence="3">Rho-GAP domain-containing protein</fullName>
    </recommendedName>
</protein>
<organism evidence="1 2">
    <name type="scientific">Blattamonas nauphoetae</name>
    <dbReference type="NCBI Taxonomy" id="2049346"/>
    <lineage>
        <taxon>Eukaryota</taxon>
        <taxon>Metamonada</taxon>
        <taxon>Preaxostyla</taxon>
        <taxon>Oxymonadida</taxon>
        <taxon>Blattamonas</taxon>
    </lineage>
</organism>
<keyword evidence="2" id="KW-1185">Reference proteome</keyword>
<name>A0ABQ9XN37_9EUKA</name>
<dbReference type="EMBL" id="JARBJD010000097">
    <property type="protein sequence ID" value="KAK2952910.1"/>
    <property type="molecule type" value="Genomic_DNA"/>
</dbReference>